<organism evidence="2 3">
    <name type="scientific">Nonomuraea typhae</name>
    <dbReference type="NCBI Taxonomy" id="2603600"/>
    <lineage>
        <taxon>Bacteria</taxon>
        <taxon>Bacillati</taxon>
        <taxon>Actinomycetota</taxon>
        <taxon>Actinomycetes</taxon>
        <taxon>Streptosporangiales</taxon>
        <taxon>Streptosporangiaceae</taxon>
        <taxon>Nonomuraea</taxon>
    </lineage>
</organism>
<evidence type="ECO:0000256" key="1">
    <source>
        <dbReference type="SAM" id="Phobius"/>
    </source>
</evidence>
<evidence type="ECO:0000313" key="3">
    <source>
        <dbReference type="Proteomes" id="UP001612741"/>
    </source>
</evidence>
<keyword evidence="1" id="KW-0812">Transmembrane</keyword>
<accession>A0ABW7Z6I3</accession>
<dbReference type="Proteomes" id="UP001612741">
    <property type="component" value="Unassembled WGS sequence"/>
</dbReference>
<proteinExistence type="predicted"/>
<name>A0ABW7Z6I3_9ACTN</name>
<sequence length="116" mass="12541">MADMRPLREELQATLDARRDLGPEYEQALVDSFIERLDTTIAARVRAEVDSYGPPPGRKQKSRGSEMIPIALGSLGLGIPLTAIAGSTAGELGLILAWISIIVVNLVAAMTVNRRR</sequence>
<gene>
    <name evidence="2" type="ORF">ACIBG2_37000</name>
</gene>
<keyword evidence="3" id="KW-1185">Reference proteome</keyword>
<keyword evidence="1" id="KW-1133">Transmembrane helix</keyword>
<dbReference type="RefSeq" id="WP_397088779.1">
    <property type="nucleotide sequence ID" value="NZ_JBITGY010000011.1"/>
</dbReference>
<keyword evidence="1" id="KW-0472">Membrane</keyword>
<feature type="transmembrane region" description="Helical" evidence="1">
    <location>
        <begin position="92"/>
        <end position="112"/>
    </location>
</feature>
<evidence type="ECO:0000313" key="2">
    <source>
        <dbReference type="EMBL" id="MFI6503028.1"/>
    </source>
</evidence>
<reference evidence="2 3" key="1">
    <citation type="submission" date="2024-10" db="EMBL/GenBank/DDBJ databases">
        <title>The Natural Products Discovery Center: Release of the First 8490 Sequenced Strains for Exploring Actinobacteria Biosynthetic Diversity.</title>
        <authorList>
            <person name="Kalkreuter E."/>
            <person name="Kautsar S.A."/>
            <person name="Yang D."/>
            <person name="Bader C.D."/>
            <person name="Teijaro C.N."/>
            <person name="Fluegel L."/>
            <person name="Davis C.M."/>
            <person name="Simpson J.R."/>
            <person name="Lauterbach L."/>
            <person name="Steele A.D."/>
            <person name="Gui C."/>
            <person name="Meng S."/>
            <person name="Li G."/>
            <person name="Viehrig K."/>
            <person name="Ye F."/>
            <person name="Su P."/>
            <person name="Kiefer A.F."/>
            <person name="Nichols A."/>
            <person name="Cepeda A.J."/>
            <person name="Yan W."/>
            <person name="Fan B."/>
            <person name="Jiang Y."/>
            <person name="Adhikari A."/>
            <person name="Zheng C.-J."/>
            <person name="Schuster L."/>
            <person name="Cowan T.M."/>
            <person name="Smanski M.J."/>
            <person name="Chevrette M.G."/>
            <person name="De Carvalho L.P.S."/>
            <person name="Shen B."/>
        </authorList>
    </citation>
    <scope>NUCLEOTIDE SEQUENCE [LARGE SCALE GENOMIC DNA]</scope>
    <source>
        <strain evidence="2 3">NPDC050545</strain>
    </source>
</reference>
<feature type="transmembrane region" description="Helical" evidence="1">
    <location>
        <begin position="67"/>
        <end position="86"/>
    </location>
</feature>
<comment type="caution">
    <text evidence="2">The sequence shown here is derived from an EMBL/GenBank/DDBJ whole genome shotgun (WGS) entry which is preliminary data.</text>
</comment>
<evidence type="ECO:0008006" key="4">
    <source>
        <dbReference type="Google" id="ProtNLM"/>
    </source>
</evidence>
<dbReference type="EMBL" id="JBITGY010000011">
    <property type="protein sequence ID" value="MFI6503028.1"/>
    <property type="molecule type" value="Genomic_DNA"/>
</dbReference>
<protein>
    <recommendedName>
        <fullName evidence="4">Integral membrane protein</fullName>
    </recommendedName>
</protein>